<dbReference type="InterPro" id="IPR050187">
    <property type="entry name" value="Lipid_Phosphate_FormReg"/>
</dbReference>
<comment type="caution">
    <text evidence="10">The sequence shown here is derived from an EMBL/GenBank/DDBJ whole genome shotgun (WGS) entry which is preliminary data.</text>
</comment>
<comment type="similarity">
    <text evidence="2">Belongs to the diacylglycerol/lipid kinase family.</text>
</comment>
<dbReference type="InterPro" id="IPR045540">
    <property type="entry name" value="YegS/DAGK_C"/>
</dbReference>
<evidence type="ECO:0000256" key="4">
    <source>
        <dbReference type="ARBA" id="ARBA00022741"/>
    </source>
</evidence>
<dbReference type="GO" id="GO:0008654">
    <property type="term" value="P:phospholipid biosynthetic process"/>
    <property type="evidence" value="ECO:0007669"/>
    <property type="project" value="UniProtKB-KW"/>
</dbReference>
<dbReference type="NCBIfam" id="TIGR00147">
    <property type="entry name" value="YegS/Rv2252/BmrU family lipid kinase"/>
    <property type="match status" value="1"/>
</dbReference>
<protein>
    <recommendedName>
        <fullName evidence="9">DAGKc domain-containing protein</fullName>
    </recommendedName>
</protein>
<dbReference type="HOGENOM" id="CLU_045532_0_2_9"/>
<evidence type="ECO:0000313" key="10">
    <source>
        <dbReference type="EMBL" id="EOT28084.1"/>
    </source>
</evidence>
<dbReference type="STRING" id="41997.RV16_GL001013"/>
<keyword evidence="7" id="KW-0444">Lipid biosynthesis</keyword>
<dbReference type="PROSITE" id="PS50146">
    <property type="entry name" value="DAGK"/>
    <property type="match status" value="1"/>
</dbReference>
<dbReference type="AlphaFoldDB" id="S0N7X6"/>
<comment type="cofactor">
    <cofactor evidence="1">
        <name>Mg(2+)</name>
        <dbReference type="ChEBI" id="CHEBI:18420"/>
    </cofactor>
</comment>
<dbReference type="OrthoDB" id="9786026at2"/>
<reference evidence="10 11" key="1">
    <citation type="submission" date="2013-03" db="EMBL/GenBank/DDBJ databases">
        <title>The Genome Sequence of Enterococcus saccharolyticus ATCC_43076 (Illumina only assembly).</title>
        <authorList>
            <consortium name="The Broad Institute Genomics Platform"/>
            <consortium name="The Broad Institute Genome Sequencing Center for Infectious Disease"/>
            <person name="Earl A."/>
            <person name="Russ C."/>
            <person name="Gilmore M."/>
            <person name="Surin D."/>
            <person name="Walker B."/>
            <person name="Young S."/>
            <person name="Zeng Q."/>
            <person name="Gargeya S."/>
            <person name="Fitzgerald M."/>
            <person name="Haas B."/>
            <person name="Abouelleil A."/>
            <person name="Allen A.W."/>
            <person name="Alvarado L."/>
            <person name="Arachchi H.M."/>
            <person name="Berlin A.M."/>
            <person name="Chapman S.B."/>
            <person name="Gainer-Dewar J."/>
            <person name="Goldberg J."/>
            <person name="Griggs A."/>
            <person name="Gujja S."/>
            <person name="Hansen M."/>
            <person name="Howarth C."/>
            <person name="Imamovic A."/>
            <person name="Ireland A."/>
            <person name="Larimer J."/>
            <person name="McCowan C."/>
            <person name="Murphy C."/>
            <person name="Pearson M."/>
            <person name="Poon T.W."/>
            <person name="Priest M."/>
            <person name="Roberts A."/>
            <person name="Saif S."/>
            <person name="Shea T."/>
            <person name="Sisk P."/>
            <person name="Sykes S."/>
            <person name="Wortman J."/>
            <person name="Nusbaum C."/>
            <person name="Birren B."/>
        </authorList>
    </citation>
    <scope>NUCLEOTIDE SEQUENCE [LARGE SCALE GENOMIC DNA]</scope>
    <source>
        <strain evidence="10 11">ATCC 43076</strain>
    </source>
</reference>
<dbReference type="GO" id="GO:0016301">
    <property type="term" value="F:kinase activity"/>
    <property type="evidence" value="ECO:0007669"/>
    <property type="project" value="UniProtKB-KW"/>
</dbReference>
<dbReference type="SUPFAM" id="SSF111331">
    <property type="entry name" value="NAD kinase/diacylglycerol kinase-like"/>
    <property type="match status" value="1"/>
</dbReference>
<evidence type="ECO:0000256" key="7">
    <source>
        <dbReference type="ARBA" id="ARBA00023209"/>
    </source>
</evidence>
<feature type="domain" description="DAGKc" evidence="9">
    <location>
        <begin position="1"/>
        <end position="144"/>
    </location>
</feature>
<keyword evidence="6" id="KW-0067">ATP-binding</keyword>
<evidence type="ECO:0000259" key="9">
    <source>
        <dbReference type="PROSITE" id="PS50146"/>
    </source>
</evidence>
<dbReference type="EMBL" id="AHYT01000009">
    <property type="protein sequence ID" value="EOT28084.1"/>
    <property type="molecule type" value="Genomic_DNA"/>
</dbReference>
<keyword evidence="3" id="KW-0808">Transferase</keyword>
<dbReference type="PANTHER" id="PTHR12358">
    <property type="entry name" value="SPHINGOSINE KINASE"/>
    <property type="match status" value="1"/>
</dbReference>
<dbReference type="GO" id="GO:0005524">
    <property type="term" value="F:ATP binding"/>
    <property type="evidence" value="ECO:0007669"/>
    <property type="project" value="UniProtKB-KW"/>
</dbReference>
<evidence type="ECO:0000256" key="6">
    <source>
        <dbReference type="ARBA" id="ARBA00022840"/>
    </source>
</evidence>
<evidence type="ECO:0000256" key="1">
    <source>
        <dbReference type="ARBA" id="ARBA00001946"/>
    </source>
</evidence>
<keyword evidence="8" id="KW-1208">Phospholipid metabolism</keyword>
<dbReference type="InterPro" id="IPR016064">
    <property type="entry name" value="NAD/diacylglycerol_kinase_sf"/>
</dbReference>
<dbReference type="Pfam" id="PF19279">
    <property type="entry name" value="YegS_C"/>
    <property type="match status" value="1"/>
</dbReference>
<dbReference type="InterPro" id="IPR005218">
    <property type="entry name" value="Diacylglycerol/lipid_kinase"/>
</dbReference>
<evidence type="ECO:0000256" key="5">
    <source>
        <dbReference type="ARBA" id="ARBA00022777"/>
    </source>
</evidence>
<dbReference type="InterPro" id="IPR001206">
    <property type="entry name" value="Diacylglycerol_kinase_cat_dom"/>
</dbReference>
<keyword evidence="4" id="KW-0547">Nucleotide-binding</keyword>
<evidence type="ECO:0000256" key="2">
    <source>
        <dbReference type="ARBA" id="ARBA00005983"/>
    </source>
</evidence>
<dbReference type="Proteomes" id="UP000014136">
    <property type="component" value="Unassembled WGS sequence"/>
</dbReference>
<gene>
    <name evidence="10" type="ORF">OMQ_01999</name>
</gene>
<proteinExistence type="inferred from homology"/>
<keyword evidence="7" id="KW-0443">Lipid metabolism</keyword>
<evidence type="ECO:0000313" key="11">
    <source>
        <dbReference type="Proteomes" id="UP000014136"/>
    </source>
</evidence>
<keyword evidence="5" id="KW-0418">Kinase</keyword>
<dbReference type="RefSeq" id="WP_016175768.1">
    <property type="nucleotide sequence ID" value="NZ_KE136389.1"/>
</dbReference>
<organism evidence="10 11">
    <name type="scientific">Enterococcus saccharolyticus subsp. saccharolyticus ATCC 43076</name>
    <dbReference type="NCBI Taxonomy" id="1139996"/>
    <lineage>
        <taxon>Bacteria</taxon>
        <taxon>Bacillati</taxon>
        <taxon>Bacillota</taxon>
        <taxon>Bacilli</taxon>
        <taxon>Lactobacillales</taxon>
        <taxon>Enterococcaceae</taxon>
        <taxon>Enterococcus</taxon>
    </lineage>
</organism>
<evidence type="ECO:0000256" key="8">
    <source>
        <dbReference type="ARBA" id="ARBA00023264"/>
    </source>
</evidence>
<dbReference type="eggNOG" id="COG1597">
    <property type="taxonomic scope" value="Bacteria"/>
</dbReference>
<dbReference type="InterPro" id="IPR017438">
    <property type="entry name" value="ATP-NAD_kinase_N"/>
</dbReference>
<dbReference type="PATRIC" id="fig|1139996.3.peg.1969"/>
<dbReference type="Gene3D" id="2.60.200.40">
    <property type="match status" value="1"/>
</dbReference>
<evidence type="ECO:0000256" key="3">
    <source>
        <dbReference type="ARBA" id="ARBA00022679"/>
    </source>
</evidence>
<accession>S0N7X6</accession>
<dbReference type="Pfam" id="PF00781">
    <property type="entry name" value="DAGK_cat"/>
    <property type="match status" value="1"/>
</dbReference>
<sequence length="319" mass="35761">MKFHYYLLVNQAAGGGNGKKVSDQICSLMKQQNYSFTTYLTQYPDHELELVAELAEHTLRPFDSESTKEYFPLLVVIGGDGTLHQVINQLKMMGKERPIAYIPAGSGNDFARGIGLPREAEQAFQRIIHTTQPRSVNILTYEEAIQERSGISVNNIGIGLDAAIVHRTNHSVTKENLNKYNLGSFSYIASVIHVLFKQKGFPILIEANGQTYHYDKAFLCTTTNHPYFGGGVGIAPMADINKTTLDLVVVERLPMYKIAWLIFLLLRKKHHLSKYYHHLSGTKVRLVSPTPQFSQADGEVLGKGPYDLAIALTTQLFWC</sequence>
<dbReference type="SMART" id="SM00046">
    <property type="entry name" value="DAGKc"/>
    <property type="match status" value="1"/>
</dbReference>
<dbReference type="Gene3D" id="3.40.50.10330">
    <property type="entry name" value="Probable inorganic polyphosphate/atp-NAD kinase, domain 1"/>
    <property type="match status" value="1"/>
</dbReference>
<keyword evidence="7" id="KW-0594">Phospholipid biosynthesis</keyword>
<name>S0N7X6_9ENTE</name>
<dbReference type="PANTHER" id="PTHR12358:SF54">
    <property type="entry name" value="SPHINGOSINE KINASE RELATED PROTEIN"/>
    <property type="match status" value="1"/>
</dbReference>
<keyword evidence="11" id="KW-1185">Reference proteome</keyword>